<evidence type="ECO:0000313" key="1">
    <source>
        <dbReference type="EMBL" id="GKY89355.1"/>
    </source>
</evidence>
<keyword evidence="2" id="KW-1185">Reference proteome</keyword>
<dbReference type="InterPro" id="IPR013078">
    <property type="entry name" value="His_Pase_superF_clade-1"/>
</dbReference>
<dbReference type="SUPFAM" id="SSF53254">
    <property type="entry name" value="Phosphoglycerate mutase-like"/>
    <property type="match status" value="1"/>
</dbReference>
<evidence type="ECO:0000313" key="2">
    <source>
        <dbReference type="Proteomes" id="UP001144205"/>
    </source>
</evidence>
<gene>
    <name evidence="1" type="ORF">STA1M1_32240</name>
</gene>
<dbReference type="Pfam" id="PF00300">
    <property type="entry name" value="His_Phos_1"/>
    <property type="match status" value="1"/>
</dbReference>
<proteinExistence type="predicted"/>
<organism evidence="1 2">
    <name type="scientific">Sinisalibacter aestuarii</name>
    <dbReference type="NCBI Taxonomy" id="2949426"/>
    <lineage>
        <taxon>Bacteria</taxon>
        <taxon>Pseudomonadati</taxon>
        <taxon>Pseudomonadota</taxon>
        <taxon>Alphaproteobacteria</taxon>
        <taxon>Rhodobacterales</taxon>
        <taxon>Roseobacteraceae</taxon>
        <taxon>Sinisalibacter</taxon>
    </lineage>
</organism>
<name>A0ABQ5LWJ2_9RHOB</name>
<accession>A0ABQ5LWJ2</accession>
<comment type="caution">
    <text evidence="1">The sequence shown here is derived from an EMBL/GenBank/DDBJ whole genome shotgun (WGS) entry which is preliminary data.</text>
</comment>
<dbReference type="InterPro" id="IPR050275">
    <property type="entry name" value="PGM_Phosphatase"/>
</dbReference>
<sequence length="188" mass="20510">MTRIWWVRHGPTHRREMVGWSDVPADLSDTAALARLGAFLPDAPVISSDLTRAVTTADAIQGRRTRLPHAPGLREINFGAWELLSADEIARRDPALSRLYWDDPVSHCPPGGETLTQLTARVDAALAPLAGHAELIAVAHFGVILSQLHRARGGTIVETLAQRIDNLSVTELRLGPDGWQAGHVNHRP</sequence>
<dbReference type="CDD" id="cd07067">
    <property type="entry name" value="HP_PGM_like"/>
    <property type="match status" value="1"/>
</dbReference>
<dbReference type="InterPro" id="IPR029033">
    <property type="entry name" value="His_PPase_superfam"/>
</dbReference>
<dbReference type="Proteomes" id="UP001144205">
    <property type="component" value="Unassembled WGS sequence"/>
</dbReference>
<dbReference type="EMBL" id="BROH01000011">
    <property type="protein sequence ID" value="GKY89355.1"/>
    <property type="molecule type" value="Genomic_DNA"/>
</dbReference>
<reference evidence="1" key="1">
    <citation type="journal article" date="2023" name="Int. J. Syst. Evol. Microbiol.">
        <title>Sinisalibacter aestuarii sp. nov., isolated from estuarine sediment of the Arakawa River.</title>
        <authorList>
            <person name="Arafat S.T."/>
            <person name="Hirano S."/>
            <person name="Sato A."/>
            <person name="Takeuchi K."/>
            <person name="Yasuda T."/>
            <person name="Terahara T."/>
            <person name="Hamada M."/>
            <person name="Kobayashi T."/>
        </authorList>
    </citation>
    <scope>NUCLEOTIDE SEQUENCE</scope>
    <source>
        <strain evidence="1">B-399</strain>
    </source>
</reference>
<dbReference type="RefSeq" id="WP_281843383.1">
    <property type="nucleotide sequence ID" value="NZ_BROH01000011.1"/>
</dbReference>
<dbReference type="Gene3D" id="3.40.50.1240">
    <property type="entry name" value="Phosphoglycerate mutase-like"/>
    <property type="match status" value="1"/>
</dbReference>
<dbReference type="SMART" id="SM00855">
    <property type="entry name" value="PGAM"/>
    <property type="match status" value="1"/>
</dbReference>
<protein>
    <submittedName>
        <fullName evidence="1">Phosphoglycerate mutase</fullName>
    </submittedName>
</protein>
<dbReference type="PANTHER" id="PTHR48100">
    <property type="entry name" value="BROAD-SPECIFICITY PHOSPHATASE YOR283W-RELATED"/>
    <property type="match status" value="1"/>
</dbReference>
<dbReference type="PANTHER" id="PTHR48100:SF1">
    <property type="entry name" value="HISTIDINE PHOSPHATASE FAMILY PROTEIN-RELATED"/>
    <property type="match status" value="1"/>
</dbReference>